<accession>A0A9C7EW74</accession>
<proteinExistence type="predicted"/>
<sequence>MRLEEVVLRNAETLARRIGAWEQDVGRWNAVHSKDNRFSSLYSDLPSVEKWWRPDALWIPAHKPHGMPLLAVSDHTTGKEWLAELTSRGVKCVFAENLDEARKTLFECVTIARIDRDRSIRTVSSPTLCRELCDWIQMPTSLGTPHSDAYAKYVNFELGRNEDVYGILGADCWHDLRELLAGIKPVGAVDKRTWAAFWKALDAGDNAQAVKIGDLGIPLEASAGEWRAVQRETQQTRGDIASLKKQWTKMPVRKMSRPLWNRELKHKRRHYHDICSLYKVAHRVWAEDGQSAAFRSTAMAMLQAAAAAGMQYERMYLTMFWAWTAPYWQDICSYVLTTKLLYADDNTWRAVGKETTAMVSKSWFFPLTNCQTIASAYFLNVEDLLGYPDSATETGAVALEVLDFVTDNYEYSYPTGTGCERDFEQYRRQFMDGVLSLLEPVYREFGARAETYDDVLEMRVAKLAGGVSGRAARERFGEDVAPAGSTKKYVGARTTKEVWKHKWGTTIVEVAVKVDERGGVRTIMATEMRDQLSEMVAMKPITNRLSAVGMDVGESPIQAMERHLRTVGMADDYDGYRFDGQVLVCWDWRAFDHFVHCAERKLMLQAMVQLTERFCRGEARRDMLHELDQLIAGTEELIFRSRAFAEDKYKEAVEQILSKEPGRATRLAGHAGQYAIAVKNPQGQQSGRFSTLLGNTVIGTTRLLVRDAELMGRTADLRHRTSIFVLNRADDVAELFSEFQLAVKAIQTMLDQGHKANPKKQLVQWRACIYLRILYAGGTMRAFPARAIYAAATASPPKGTGGDMTIAEKLGSIAKGLDMYVRRGFLSKMAGALYDDARRFFSRGRLWLPPDSRGRRPKQRFMRVQIAREVLEGATEHGGMGVLPPGQYDYDYSIKCSKRKYMEEIADGWDTQLRRHVAKLSRRAPGVDDLERNAVARFQDAAGVRVDTKTRGDFRLKWCEAVVHGGADPDTRFAERTRSLARSIKSWHRDTRDSYSRIPAVGNLINEALIRFERAKRYAKMSINGGEARFELERMRGQPGYGILDHEWFGYADLYLKELSAARRMDALYSILPATKHGTELLSNTRTWPHRALFMHLSGKLGPAGAWDKLMPPSWSGFLANTLQYCLDFCFRHYPTKFSTTYNILRLRADVTRSVVGGLFCRHSQLFIH</sequence>
<dbReference type="SUPFAM" id="SSF56672">
    <property type="entry name" value="DNA/RNA polymerases"/>
    <property type="match status" value="1"/>
</dbReference>
<gene>
    <name evidence="5" type="primary">RdRp_4</name>
</gene>
<evidence type="ECO:0000256" key="2">
    <source>
        <dbReference type="ARBA" id="ARBA00022484"/>
    </source>
</evidence>
<protein>
    <recommendedName>
        <fullName evidence="1">RNA-directed RNA polymerase</fullName>
        <ecNumber evidence="1">2.7.7.48</ecNumber>
    </recommendedName>
</protein>
<dbReference type="GO" id="GO:0003968">
    <property type="term" value="F:RNA-directed RNA polymerase activity"/>
    <property type="evidence" value="ECO:0007669"/>
    <property type="project" value="UniProtKB-KW"/>
</dbReference>
<dbReference type="InterPro" id="IPR043502">
    <property type="entry name" value="DNA/RNA_pol_sf"/>
</dbReference>
<keyword evidence="3" id="KW-0808">Transferase</keyword>
<keyword evidence="2 5" id="KW-0696">RNA-directed RNA polymerase</keyword>
<name>A0A9C7EW74_9VIRU</name>
<keyword evidence="4" id="KW-0548">Nucleotidyltransferase</keyword>
<evidence type="ECO:0000256" key="1">
    <source>
        <dbReference type="ARBA" id="ARBA00012494"/>
    </source>
</evidence>
<reference evidence="5" key="1">
    <citation type="submission" date="2022-08" db="EMBL/GenBank/DDBJ databases">
        <title>A Novel Alternavirus, Diaporthe Alternavirus 1, Furnishes 5' Cap and 3' Poly (A:U) structures in its Double-stranded RNA genomes, Latently Infects in Diaporthe sp.</title>
        <authorList>
            <person name="Moriyama H."/>
            <person name="Wu C.F."/>
            <person name="Okada R."/>
        </authorList>
    </citation>
    <scope>NUCLEOTIDE SEQUENCE</scope>
    <source>
        <strain evidence="5">IbSTRPmp18001</strain>
    </source>
</reference>
<organism evidence="5">
    <name type="scientific">Diaporthe alternavirus 1</name>
    <dbReference type="NCBI Taxonomy" id="2973080"/>
    <lineage>
        <taxon>Viruses</taxon>
        <taxon>Riboviria</taxon>
        <taxon>Orthornavirae</taxon>
        <taxon>Duplornaviricota</taxon>
        <taxon>Chrymotiviricetes</taxon>
        <taxon>Ghabrivirales</taxon>
        <taxon>Gammatotivirineae</taxon>
        <taxon>Alternaviridae</taxon>
        <taxon>Alternavirus</taxon>
    </lineage>
</organism>
<evidence type="ECO:0000313" key="5">
    <source>
        <dbReference type="EMBL" id="BDQ13829.1"/>
    </source>
</evidence>
<dbReference type="EMBL" id="LC722820">
    <property type="protein sequence ID" value="BDQ13829.1"/>
    <property type="molecule type" value="Genomic_RNA"/>
</dbReference>
<dbReference type="EC" id="2.7.7.48" evidence="1"/>
<evidence type="ECO:0000256" key="4">
    <source>
        <dbReference type="ARBA" id="ARBA00022695"/>
    </source>
</evidence>
<evidence type="ECO:0000256" key="3">
    <source>
        <dbReference type="ARBA" id="ARBA00022679"/>
    </source>
</evidence>